<dbReference type="AlphaFoldDB" id="K1YCA2"/>
<name>K1YCA2_9BACT</name>
<gene>
    <name evidence="1" type="ORF">ACD_78C00203G0002</name>
</gene>
<organism evidence="1">
    <name type="scientific">uncultured bacterium</name>
    <name type="common">gcode 4</name>
    <dbReference type="NCBI Taxonomy" id="1234023"/>
    <lineage>
        <taxon>Bacteria</taxon>
        <taxon>environmental samples</taxon>
    </lineage>
</organism>
<sequence length="526" mass="57990">MSRLSYITLIIFIPFFLIPSLWAEEGYISKDLGTDIYRRIDEGHMKLKKQLIGKRLEGSAKKINELIGKMCGGKYCLRDMPDFTAVELDNIAAGGVGDMVSHLDSGIKIDTDLAMKIWNTIIKHYEKIQQEVSIEQQKLQTVGSIGLFTDGNTDNSSYDLMYDLEQIHNVIFAYEIPYNGTANIGDSAIANILQDRYSDINPLAFLSNLAEDIPSGFDRTPPDNTLPTGTGASAVSALLSLGSDTCSTGTGNTLGGSGGFDDSLYRDVLNQVVLGTNQRSDFSLTDDSHLPEFWARGGNGGVSSMNGWGAFSDNFLCSGADIFCITTEFVSYAQDILGGWAAYTIEKILDENLKIADKFASSSMGQAKHTRFFFQLPLKNLGLDKLIHLGGEVSYLPPPILNLKPGTTSWEGNTKPVEDEFKKILIGSFEDAGLDHKRQNSIEKDMVDSALSKLPFQTTDSLGKKLVIDTPAKTGFVQAKERELKKTYFDSFNDDLFELHAFTSAFSKQLEAITSVIKWMYEIKKG</sequence>
<accession>K1YCA2</accession>
<evidence type="ECO:0000313" key="1">
    <source>
        <dbReference type="EMBL" id="EKD29943.1"/>
    </source>
</evidence>
<protein>
    <submittedName>
        <fullName evidence="1">Uncharacterized protein</fullName>
    </submittedName>
</protein>
<reference evidence="1" key="1">
    <citation type="journal article" date="2012" name="Science">
        <title>Fermentation, hydrogen, and sulfur metabolism in multiple uncultivated bacterial phyla.</title>
        <authorList>
            <person name="Wrighton K.C."/>
            <person name="Thomas B.C."/>
            <person name="Sharon I."/>
            <person name="Miller C.S."/>
            <person name="Castelle C.J."/>
            <person name="VerBerkmoes N.C."/>
            <person name="Wilkins M.J."/>
            <person name="Hettich R.L."/>
            <person name="Lipton M.S."/>
            <person name="Williams K.H."/>
            <person name="Long P.E."/>
            <person name="Banfield J.F."/>
        </authorList>
    </citation>
    <scope>NUCLEOTIDE SEQUENCE [LARGE SCALE GENOMIC DNA]</scope>
</reference>
<proteinExistence type="predicted"/>
<dbReference type="EMBL" id="AMFJ01034203">
    <property type="protein sequence ID" value="EKD29943.1"/>
    <property type="molecule type" value="Genomic_DNA"/>
</dbReference>
<comment type="caution">
    <text evidence="1">The sequence shown here is derived from an EMBL/GenBank/DDBJ whole genome shotgun (WGS) entry which is preliminary data.</text>
</comment>